<sequence>MSDACIPHHDWFTSLLTGGLCTGIFISYLPQHLRIILAKSSEGFSPWFLLLGSLSSASGMLNIIVKQWSIIKCCRVFSVGTCIESTAGIFQLTLQWFMFTMIMGLYMLYYPSHLKYATTDADLHDSRPPLSAKTAVKRDEWRLSIILSWVVFLYTLLVTAVTFFLLAAYPSPDISGQERKLSLWATFLGVTSTMLAAFQYLPQIAHTYRHKLVGALSIGMMLIQTPGAVLMVMSIALRPGTNWTTWSPYAMAGILQGTLLVMCLFWRARQQRLGIDDFGNPLVPTEPSMEESASDAPGQDDVASEESIVPPIIPAHTLDEHVALCTHSLVNCYSGTLIDAMASLVAILDLKGKPLIQRSYRDDVPPSYIEKFLPIILELEEDGQQWNDPVFPVLALSKRNSNAAEIILFLHRLIQVLIEYFKELEEESIRDNFVIIYELLDEMMDFGFPQTTESKILQEYITQESYKLEAQVRPPIAVTNAVSWRSEGIRYRKNEVFLDVIESVNLLVNANGNVVRSEILGAVKMKCYLSGMPELRLGLNDKVMFESTGRTARGKAIEMEDVKFHQCVRLSRFENDRTISFIPPDGEFELMSYRLSTPVKPLVWVEAAVEYHKGSRVEYMVKVKAQFKRRSTANNVEIYVPVPDDADTPKFRASTGSVQYAPDKSAFVWKIKQLGGGREFLMRAHFGLPSVRGEQDNMDKRAPITVKFEIPYFTVSGIQVRYLKIVEKSGYQALPWVRYITQNGDDYSLRTAHEKGSAPIVPL</sequence>
<proteinExistence type="predicted"/>
<comment type="caution">
    <text evidence="1">The sequence shown here is derived from an EMBL/GenBank/DDBJ whole genome shotgun (WGS) entry which is preliminary data.</text>
</comment>
<keyword evidence="2" id="KW-1185">Reference proteome</keyword>
<evidence type="ECO:0000313" key="1">
    <source>
        <dbReference type="EMBL" id="KAJ3552044.1"/>
    </source>
</evidence>
<dbReference type="EMBL" id="JANHOG010000713">
    <property type="protein sequence ID" value="KAJ3552044.1"/>
    <property type="molecule type" value="Genomic_DNA"/>
</dbReference>
<accession>A0ACC1T346</accession>
<protein>
    <submittedName>
        <fullName evidence="1">Uncharacterized protein</fullName>
    </submittedName>
</protein>
<reference evidence="1" key="1">
    <citation type="submission" date="2022-07" db="EMBL/GenBank/DDBJ databases">
        <title>Genome Sequence of Phlebia brevispora.</title>
        <authorList>
            <person name="Buettner E."/>
        </authorList>
    </citation>
    <scope>NUCLEOTIDE SEQUENCE</scope>
    <source>
        <strain evidence="1">MPL23</strain>
    </source>
</reference>
<evidence type="ECO:0000313" key="2">
    <source>
        <dbReference type="Proteomes" id="UP001148662"/>
    </source>
</evidence>
<name>A0ACC1T346_9APHY</name>
<dbReference type="Proteomes" id="UP001148662">
    <property type="component" value="Unassembled WGS sequence"/>
</dbReference>
<gene>
    <name evidence="1" type="ORF">NM688_g4365</name>
</gene>
<organism evidence="1 2">
    <name type="scientific">Phlebia brevispora</name>
    <dbReference type="NCBI Taxonomy" id="194682"/>
    <lineage>
        <taxon>Eukaryota</taxon>
        <taxon>Fungi</taxon>
        <taxon>Dikarya</taxon>
        <taxon>Basidiomycota</taxon>
        <taxon>Agaricomycotina</taxon>
        <taxon>Agaricomycetes</taxon>
        <taxon>Polyporales</taxon>
        <taxon>Meruliaceae</taxon>
        <taxon>Phlebia</taxon>
    </lineage>
</organism>